<name>A0A1E3WPM9_9VIBR</name>
<dbReference type="NCBIfam" id="NF033650">
    <property type="entry name" value="ANR_neg_reg"/>
    <property type="match status" value="1"/>
</dbReference>
<proteinExistence type="predicted"/>
<comment type="caution">
    <text evidence="1">The sequence shown here is derived from an EMBL/GenBank/DDBJ whole genome shotgun (WGS) entry which is preliminary data.</text>
</comment>
<protein>
    <recommendedName>
        <fullName evidence="3">ANR family transcriptional regulator</fullName>
    </recommendedName>
</protein>
<dbReference type="EMBL" id="MDCJ01000002">
    <property type="protein sequence ID" value="ODS10952.1"/>
    <property type="molecule type" value="Genomic_DNA"/>
</dbReference>
<dbReference type="OrthoDB" id="6456693at2"/>
<sequence length="70" mass="7933">MFKDRKVKSLYPQHAEHAAVLESNGAFSEAAFAWTVALQHARKLENQHWAEARADFCDTWAARYQGVKAA</sequence>
<dbReference type="Proteomes" id="UP000095131">
    <property type="component" value="Unassembled WGS sequence"/>
</dbReference>
<dbReference type="InterPro" id="IPR047666">
    <property type="entry name" value="ANR_neg_reg"/>
</dbReference>
<gene>
    <name evidence="1" type="ORF">VSF3289_01213</name>
</gene>
<evidence type="ECO:0008006" key="3">
    <source>
        <dbReference type="Google" id="ProtNLM"/>
    </source>
</evidence>
<evidence type="ECO:0000313" key="2">
    <source>
        <dbReference type="Proteomes" id="UP000095131"/>
    </source>
</evidence>
<dbReference type="AlphaFoldDB" id="A0A1E3WPM9"/>
<evidence type="ECO:0000313" key="1">
    <source>
        <dbReference type="EMBL" id="ODS10952.1"/>
    </source>
</evidence>
<accession>A0A1E3WPM9</accession>
<reference evidence="1 2" key="1">
    <citation type="submission" date="2016-08" db="EMBL/GenBank/DDBJ databases">
        <title>Genome sequencing of Vibrio scophthalmi strain FP3289, an isolated from Paralichthys olivaceus.</title>
        <authorList>
            <person name="Han H.-J."/>
        </authorList>
    </citation>
    <scope>NUCLEOTIDE SEQUENCE [LARGE SCALE GENOMIC DNA]</scope>
    <source>
        <strain evidence="1 2">FP3289</strain>
    </source>
</reference>
<dbReference type="RefSeq" id="WP_069446382.1">
    <property type="nucleotide sequence ID" value="NZ_MDCJ01000002.1"/>
</dbReference>
<organism evidence="1 2">
    <name type="scientific">Vibrio scophthalmi</name>
    <dbReference type="NCBI Taxonomy" id="45658"/>
    <lineage>
        <taxon>Bacteria</taxon>
        <taxon>Pseudomonadati</taxon>
        <taxon>Pseudomonadota</taxon>
        <taxon>Gammaproteobacteria</taxon>
        <taxon>Vibrionales</taxon>
        <taxon>Vibrionaceae</taxon>
        <taxon>Vibrio</taxon>
    </lineage>
</organism>